<reference evidence="1 2" key="1">
    <citation type="submission" date="2016-04" db="EMBL/GenBank/DDBJ databases">
        <title>Acidithiobacillus ferrooxidans genome sequencing and assembly.</title>
        <authorList>
            <person name="Zhou Z."/>
        </authorList>
    </citation>
    <scope>NUCLEOTIDE SEQUENCE [LARGE SCALE GENOMIC DNA]</scope>
    <source>
        <strain evidence="1 2">BY0502</strain>
    </source>
</reference>
<comment type="caution">
    <text evidence="1">The sequence shown here is derived from an EMBL/GenBank/DDBJ whole genome shotgun (WGS) entry which is preliminary data.</text>
</comment>
<dbReference type="Proteomes" id="UP000078302">
    <property type="component" value="Unassembled WGS sequence"/>
</dbReference>
<protein>
    <submittedName>
        <fullName evidence="1">Uncharacterized protein</fullName>
    </submittedName>
</protein>
<name>A0A179B659_ACIFR</name>
<dbReference type="RefSeq" id="WP_064220427.1">
    <property type="nucleotide sequence ID" value="NZ_LVXZ01000295.1"/>
</dbReference>
<accession>A0A179B659</accession>
<evidence type="ECO:0000313" key="1">
    <source>
        <dbReference type="EMBL" id="OAP87178.1"/>
    </source>
</evidence>
<keyword evidence="2" id="KW-1185">Reference proteome</keyword>
<sequence>MFALKFLEKNMFGLTEDEARRVKAKLDEIQAMYPHHTAPELVVMAVNRLWIDLVEADKDEPSMDDWRSTRATIGYQPGTQEDIQRVAKRFSEIAEQHGAFPGKLIRL</sequence>
<proteinExistence type="predicted"/>
<organism evidence="1 2">
    <name type="scientific">Acidithiobacillus ferrooxidans</name>
    <name type="common">Thiobacillus ferrooxidans</name>
    <dbReference type="NCBI Taxonomy" id="920"/>
    <lineage>
        <taxon>Bacteria</taxon>
        <taxon>Pseudomonadati</taxon>
        <taxon>Pseudomonadota</taxon>
        <taxon>Acidithiobacillia</taxon>
        <taxon>Acidithiobacillales</taxon>
        <taxon>Acidithiobacillaceae</taxon>
        <taxon>Acidithiobacillus</taxon>
    </lineage>
</organism>
<evidence type="ECO:0000313" key="2">
    <source>
        <dbReference type="Proteomes" id="UP000078302"/>
    </source>
</evidence>
<dbReference type="OrthoDB" id="9933468at2"/>
<dbReference type="AlphaFoldDB" id="A0A179B659"/>
<dbReference type="EMBL" id="LVXZ01000295">
    <property type="protein sequence ID" value="OAP87178.1"/>
    <property type="molecule type" value="Genomic_DNA"/>
</dbReference>
<gene>
    <name evidence="1" type="ORF">A4H96_15640</name>
</gene>